<evidence type="ECO:0000256" key="10">
    <source>
        <dbReference type="ARBA" id="ARBA00023310"/>
    </source>
</evidence>
<feature type="transmembrane region" description="Helical" evidence="11">
    <location>
        <begin position="193"/>
        <end position="217"/>
    </location>
</feature>
<proteinExistence type="inferred from homology"/>
<dbReference type="RefSeq" id="WP_346819297.1">
    <property type="nucleotide sequence ID" value="NZ_JBDKWZ010000001.1"/>
</dbReference>
<evidence type="ECO:0000256" key="1">
    <source>
        <dbReference type="ARBA" id="ARBA00004141"/>
    </source>
</evidence>
<keyword evidence="6 11" id="KW-0375">Hydrogen ion transport</keyword>
<dbReference type="InterPro" id="IPR045083">
    <property type="entry name" value="ATP_synth_F0_asu_bact/mt"/>
</dbReference>
<feature type="transmembrane region" description="Helical" evidence="11">
    <location>
        <begin position="325"/>
        <end position="346"/>
    </location>
</feature>
<feature type="signal peptide" evidence="13">
    <location>
        <begin position="1"/>
        <end position="30"/>
    </location>
</feature>
<dbReference type="Proteomes" id="UP001403385">
    <property type="component" value="Unassembled WGS sequence"/>
</dbReference>
<keyword evidence="4 11" id="KW-0138">CF(0)</keyword>
<evidence type="ECO:0000256" key="3">
    <source>
        <dbReference type="ARBA" id="ARBA00022448"/>
    </source>
</evidence>
<keyword evidence="13" id="KW-0732">Signal</keyword>
<dbReference type="AlphaFoldDB" id="A0AAW9RZZ7"/>
<dbReference type="CDD" id="cd00310">
    <property type="entry name" value="ATP-synt_Fo_a_6"/>
    <property type="match status" value="1"/>
</dbReference>
<keyword evidence="11" id="KW-1003">Cell membrane</keyword>
<evidence type="ECO:0000256" key="11">
    <source>
        <dbReference type="HAMAP-Rule" id="MF_01393"/>
    </source>
</evidence>
<dbReference type="GO" id="GO:0045259">
    <property type="term" value="C:proton-transporting ATP synthase complex"/>
    <property type="evidence" value="ECO:0007669"/>
    <property type="project" value="UniProtKB-KW"/>
</dbReference>
<keyword evidence="3 11" id="KW-0813">Transport</keyword>
<dbReference type="HAMAP" id="MF_01393">
    <property type="entry name" value="ATP_synth_a_bact"/>
    <property type="match status" value="1"/>
</dbReference>
<dbReference type="GO" id="GO:0046933">
    <property type="term" value="F:proton-transporting ATP synthase activity, rotational mechanism"/>
    <property type="evidence" value="ECO:0007669"/>
    <property type="project" value="UniProtKB-UniRule"/>
</dbReference>
<keyword evidence="9 11" id="KW-0472">Membrane</keyword>
<protein>
    <recommendedName>
        <fullName evidence="11 12">ATP synthase subunit a</fullName>
    </recommendedName>
    <alternativeName>
        <fullName evidence="11">ATP synthase F0 sector subunit a</fullName>
    </alternativeName>
    <alternativeName>
        <fullName evidence="11">F-ATPase subunit 6</fullName>
    </alternativeName>
</protein>
<evidence type="ECO:0000256" key="8">
    <source>
        <dbReference type="ARBA" id="ARBA00023065"/>
    </source>
</evidence>
<comment type="caution">
    <text evidence="14">The sequence shown here is derived from an EMBL/GenBank/DDBJ whole genome shotgun (WGS) entry which is preliminary data.</text>
</comment>
<keyword evidence="5 11" id="KW-0812">Transmembrane</keyword>
<dbReference type="PRINTS" id="PR00123">
    <property type="entry name" value="ATPASEA"/>
</dbReference>
<evidence type="ECO:0000256" key="9">
    <source>
        <dbReference type="ARBA" id="ARBA00023136"/>
    </source>
</evidence>
<keyword evidence="8 11" id="KW-0406">Ion transport</keyword>
<gene>
    <name evidence="11 14" type="primary">atpB</name>
    <name evidence="14" type="ORF">AAG747_01240</name>
</gene>
<comment type="function">
    <text evidence="11 12">Key component of the proton channel; it plays a direct role in the translocation of protons across the membrane.</text>
</comment>
<name>A0AAW9RZZ7_9BACT</name>
<feature type="chain" id="PRO_5043847019" description="ATP synthase subunit a" evidence="13">
    <location>
        <begin position="31"/>
        <end position="350"/>
    </location>
</feature>
<sequence length="350" mass="39327">MEKSKKLFSKSLIYGCLFLLSAFAPAWAFASEDAPSQEGKKFDPKSMILHHIMDDYGWHIADYTGDDGLEHHVTIPLPIILYTEGSLDMFLSNAFHHGEHTVTKGDREYKLDHGHIVEVNGKSVLDFSITKNVASMIVSVILMGLLLFTAASGYKKRPGQAPKGLQSLLEPIIVYLRDDVIKPNIGEKKYEKYMVFLVCMFFFIWINNLVGLVPTGANTSGNIAFTGTMAVFTLLITNFSGNKHYWGHIFWTPGVPLPLRIIMIPIEFLGIFTKPFALMVRLFANMTAGHIVLLSLWSFVFLFESFFVALPVGFLAFVMLILKIFVALLQAYVFTMLTALFIGMAVEEHH</sequence>
<reference evidence="14 15" key="1">
    <citation type="submission" date="2024-04" db="EMBL/GenBank/DDBJ databases">
        <title>Novel genus in family Flammeovirgaceae.</title>
        <authorList>
            <person name="Nguyen T.H."/>
            <person name="Vuong T.Q."/>
            <person name="Le H."/>
            <person name="Kim S.-G."/>
        </authorList>
    </citation>
    <scope>NUCLEOTIDE SEQUENCE [LARGE SCALE GENOMIC DNA]</scope>
    <source>
        <strain evidence="14 15">JCM 23209</strain>
    </source>
</reference>
<keyword evidence="15" id="KW-1185">Reference proteome</keyword>
<feature type="transmembrane region" description="Helical" evidence="11">
    <location>
        <begin position="133"/>
        <end position="154"/>
    </location>
</feature>
<dbReference type="InterPro" id="IPR035908">
    <property type="entry name" value="F0_ATP_A_sf"/>
</dbReference>
<dbReference type="Gene3D" id="1.20.120.220">
    <property type="entry name" value="ATP synthase, F0 complex, subunit A"/>
    <property type="match status" value="1"/>
</dbReference>
<dbReference type="GO" id="GO:0005886">
    <property type="term" value="C:plasma membrane"/>
    <property type="evidence" value="ECO:0007669"/>
    <property type="project" value="UniProtKB-SubCell"/>
</dbReference>
<accession>A0AAW9RZZ7</accession>
<evidence type="ECO:0000256" key="13">
    <source>
        <dbReference type="SAM" id="SignalP"/>
    </source>
</evidence>
<dbReference type="EMBL" id="JBDKWZ010000001">
    <property type="protein sequence ID" value="MEN7546511.1"/>
    <property type="molecule type" value="Genomic_DNA"/>
</dbReference>
<dbReference type="Pfam" id="PF00119">
    <property type="entry name" value="ATP-synt_A"/>
    <property type="match status" value="1"/>
</dbReference>
<feature type="transmembrane region" description="Helical" evidence="11">
    <location>
        <begin position="223"/>
        <end position="241"/>
    </location>
</feature>
<dbReference type="InterPro" id="IPR000568">
    <property type="entry name" value="ATP_synth_F0_asu"/>
</dbReference>
<dbReference type="SUPFAM" id="SSF81336">
    <property type="entry name" value="F1F0 ATP synthase subunit A"/>
    <property type="match status" value="1"/>
</dbReference>
<feature type="transmembrane region" description="Helical" evidence="11">
    <location>
        <begin position="296"/>
        <end position="318"/>
    </location>
</feature>
<evidence type="ECO:0000256" key="5">
    <source>
        <dbReference type="ARBA" id="ARBA00022692"/>
    </source>
</evidence>
<comment type="subcellular location">
    <subcellularLocation>
        <location evidence="11 12">Cell membrane</location>
        <topology evidence="11 12">Multi-pass membrane protein</topology>
    </subcellularLocation>
    <subcellularLocation>
        <location evidence="1">Membrane</location>
        <topology evidence="1">Multi-pass membrane protein</topology>
    </subcellularLocation>
</comment>
<evidence type="ECO:0000256" key="7">
    <source>
        <dbReference type="ARBA" id="ARBA00022989"/>
    </source>
</evidence>
<organism evidence="14 15">
    <name type="scientific">Rapidithrix thailandica</name>
    <dbReference type="NCBI Taxonomy" id="413964"/>
    <lineage>
        <taxon>Bacteria</taxon>
        <taxon>Pseudomonadati</taxon>
        <taxon>Bacteroidota</taxon>
        <taxon>Cytophagia</taxon>
        <taxon>Cytophagales</taxon>
        <taxon>Flammeovirgaceae</taxon>
        <taxon>Rapidithrix</taxon>
    </lineage>
</organism>
<keyword evidence="10 11" id="KW-0066">ATP synthesis</keyword>
<evidence type="ECO:0000256" key="6">
    <source>
        <dbReference type="ARBA" id="ARBA00022781"/>
    </source>
</evidence>
<evidence type="ECO:0000256" key="2">
    <source>
        <dbReference type="ARBA" id="ARBA00006810"/>
    </source>
</evidence>
<evidence type="ECO:0000313" key="15">
    <source>
        <dbReference type="Proteomes" id="UP001403385"/>
    </source>
</evidence>
<evidence type="ECO:0000313" key="14">
    <source>
        <dbReference type="EMBL" id="MEN7546511.1"/>
    </source>
</evidence>
<dbReference type="PANTHER" id="PTHR11410">
    <property type="entry name" value="ATP SYNTHASE SUBUNIT A"/>
    <property type="match status" value="1"/>
</dbReference>
<comment type="similarity">
    <text evidence="2 11 12">Belongs to the ATPase A chain family.</text>
</comment>
<keyword evidence="7 11" id="KW-1133">Transmembrane helix</keyword>
<evidence type="ECO:0000256" key="4">
    <source>
        <dbReference type="ARBA" id="ARBA00022547"/>
    </source>
</evidence>
<dbReference type="PANTHER" id="PTHR11410:SF0">
    <property type="entry name" value="ATP SYNTHASE SUBUNIT A"/>
    <property type="match status" value="1"/>
</dbReference>
<evidence type="ECO:0000256" key="12">
    <source>
        <dbReference type="RuleBase" id="RU000483"/>
    </source>
</evidence>
<dbReference type="NCBIfam" id="TIGR01131">
    <property type="entry name" value="ATP_synt_6_or_A"/>
    <property type="match status" value="1"/>
</dbReference>